<dbReference type="SUPFAM" id="SSF56112">
    <property type="entry name" value="Protein kinase-like (PK-like)"/>
    <property type="match status" value="1"/>
</dbReference>
<sequence>MFLIMSAAYVGQDLRAEFGSIPPAFLPLGNRRLFQHQVAKVPQGKSIYLSVPKSYPVQEFDRLWLEEHNVTLLLLPDNLSLGESLMAALALIEHSFDTDLSILYGDTLITPSSTQDVVSISKTDSTYNWATVDEGKTKWLDTEGSNIGVHSQVVSGYFNFASPRTLIRCLSQTHWNFLQALSLYHDINGIQTCQCDDWLDFGHINTYYRSKALYTTQRAFNELTITADWIEKSSAKDKKIAAESNWFKTLPSSLKHFAPQYLGETKVDKRTAYRLEYLYNIALNELFVFAHLPEMAWKQILEQMLAFLSACQEEKAPLDSAIDSLDMLFSGKTEQRLQEFCQNRSYDWERPWRFNGKTSLSLKALYESTLDDIPKGQQPSLMHGDFCFSNILYDFRKDRIKVIDPRGITSSNIQSIYGHIQYDIAKICHSVIGLYDWIIAGYYQVDIHDYRVNFSLADTEHLTCIQQMFIDALTKHYALSESALYAMQIQLFLSMLPLHSDDPERQDALMANAYRLYYLMLENKK</sequence>
<evidence type="ECO:0000313" key="2">
    <source>
        <dbReference type="Proteomes" id="UP000235746"/>
    </source>
</evidence>
<dbReference type="Gene3D" id="3.90.550.10">
    <property type="entry name" value="Spore Coat Polysaccharide Biosynthesis Protein SpsA, Chain A"/>
    <property type="match status" value="1"/>
</dbReference>
<dbReference type="InterPro" id="IPR029044">
    <property type="entry name" value="Nucleotide-diphossugar_trans"/>
</dbReference>
<evidence type="ECO:0000313" key="1">
    <source>
        <dbReference type="EMBL" id="PML53272.1"/>
    </source>
</evidence>
<dbReference type="RefSeq" id="WP_198598747.1">
    <property type="nucleotide sequence ID" value="NZ_MCYL01000045.1"/>
</dbReference>
<reference evidence="2" key="1">
    <citation type="submission" date="2016-07" db="EMBL/GenBank/DDBJ databases">
        <title>Nontailed viruses are major unrecognized killers of bacteria in the ocean.</title>
        <authorList>
            <person name="Kauffman K."/>
            <person name="Hussain F."/>
            <person name="Yang J."/>
            <person name="Arevalo P."/>
            <person name="Brown J."/>
            <person name="Cutler M."/>
            <person name="Kelly L."/>
            <person name="Polz M.F."/>
        </authorList>
    </citation>
    <scope>NUCLEOTIDE SEQUENCE [LARGE SCALE GENOMIC DNA]</scope>
    <source>
        <strain evidence="2">10N.261.51.B8</strain>
    </source>
</reference>
<protein>
    <submittedName>
        <fullName evidence="1">Capsular biosynthesis protein</fullName>
    </submittedName>
</protein>
<dbReference type="EMBL" id="MCYL01000045">
    <property type="protein sequence ID" value="PML53272.1"/>
    <property type="molecule type" value="Genomic_DNA"/>
</dbReference>
<dbReference type="AlphaFoldDB" id="A0A2N7IAI0"/>
<name>A0A2N7IAI0_9VIBR</name>
<gene>
    <name evidence="1" type="ORF">BCT74_12165</name>
</gene>
<dbReference type="Proteomes" id="UP000235746">
    <property type="component" value="Unassembled WGS sequence"/>
</dbReference>
<proteinExistence type="predicted"/>
<dbReference type="Gene3D" id="3.90.1200.10">
    <property type="match status" value="1"/>
</dbReference>
<dbReference type="SUPFAM" id="SSF53448">
    <property type="entry name" value="Nucleotide-diphospho-sugar transferases"/>
    <property type="match status" value="1"/>
</dbReference>
<dbReference type="InterPro" id="IPR011009">
    <property type="entry name" value="Kinase-like_dom_sf"/>
</dbReference>
<comment type="caution">
    <text evidence="1">The sequence shown here is derived from an EMBL/GenBank/DDBJ whole genome shotgun (WGS) entry which is preliminary data.</text>
</comment>
<accession>A0A2N7IAI0</accession>
<organism evidence="1 2">
    <name type="scientific">Vibrio lentus</name>
    <dbReference type="NCBI Taxonomy" id="136468"/>
    <lineage>
        <taxon>Bacteria</taxon>
        <taxon>Pseudomonadati</taxon>
        <taxon>Pseudomonadota</taxon>
        <taxon>Gammaproteobacteria</taxon>
        <taxon>Vibrionales</taxon>
        <taxon>Vibrionaceae</taxon>
        <taxon>Vibrio</taxon>
    </lineage>
</organism>